<keyword evidence="3 5" id="KW-0408">Iron</keyword>
<dbReference type="NCBIfam" id="TIGR00216">
    <property type="entry name" value="ispH_lytB"/>
    <property type="match status" value="1"/>
</dbReference>
<evidence type="ECO:0000256" key="2">
    <source>
        <dbReference type="ARBA" id="ARBA00022723"/>
    </source>
</evidence>
<feature type="binding site" evidence="5">
    <location>
        <position position="232"/>
    </location>
    <ligand>
        <name>dimethylallyl diphosphate</name>
        <dbReference type="ChEBI" id="CHEBI:57623"/>
    </ligand>
</feature>
<comment type="pathway">
    <text evidence="5">Isoprenoid biosynthesis; dimethylallyl diphosphate biosynthesis; dimethylallyl diphosphate from (2E)-4-hydroxy-3-methylbutenyl diphosphate: step 1/1.</text>
</comment>
<feature type="binding site" evidence="5">
    <location>
        <position position="14"/>
    </location>
    <ligand>
        <name>[4Fe-4S] cluster</name>
        <dbReference type="ChEBI" id="CHEBI:49883"/>
    </ligand>
</feature>
<keyword evidence="5 6" id="KW-0560">Oxidoreductase</keyword>
<feature type="binding site" evidence="5">
    <location>
        <position position="76"/>
    </location>
    <ligand>
        <name>(2E)-4-hydroxy-3-methylbut-2-enyl diphosphate</name>
        <dbReference type="ChEBI" id="CHEBI:128753"/>
    </ligand>
</feature>
<feature type="binding site" evidence="5">
    <location>
        <position position="231"/>
    </location>
    <ligand>
        <name>isopentenyl diphosphate</name>
        <dbReference type="ChEBI" id="CHEBI:128769"/>
    </ligand>
</feature>
<feature type="binding site" evidence="5">
    <location>
        <position position="232"/>
    </location>
    <ligand>
        <name>isopentenyl diphosphate</name>
        <dbReference type="ChEBI" id="CHEBI:128769"/>
    </ligand>
</feature>
<keyword evidence="2 5" id="KW-0479">Metal-binding</keyword>
<dbReference type="UniPathway" id="UPA00059">
    <property type="reaction ID" value="UER00105"/>
</dbReference>
<dbReference type="RefSeq" id="WP_207860043.1">
    <property type="nucleotide sequence ID" value="NZ_JAFREP010000015.1"/>
</dbReference>
<comment type="catalytic activity">
    <reaction evidence="5">
        <text>dimethylallyl diphosphate + 2 oxidized [2Fe-2S]-[ferredoxin] + H2O = (2E)-4-hydroxy-3-methylbut-2-enyl diphosphate + 2 reduced [2Fe-2S]-[ferredoxin] + 2 H(+)</text>
        <dbReference type="Rhea" id="RHEA:24825"/>
        <dbReference type="Rhea" id="RHEA-COMP:10000"/>
        <dbReference type="Rhea" id="RHEA-COMP:10001"/>
        <dbReference type="ChEBI" id="CHEBI:15377"/>
        <dbReference type="ChEBI" id="CHEBI:15378"/>
        <dbReference type="ChEBI" id="CHEBI:33737"/>
        <dbReference type="ChEBI" id="CHEBI:33738"/>
        <dbReference type="ChEBI" id="CHEBI:57623"/>
        <dbReference type="ChEBI" id="CHEBI:128753"/>
        <dbReference type="EC" id="1.17.7.4"/>
    </reaction>
</comment>
<feature type="binding site" evidence="5">
    <location>
        <position position="76"/>
    </location>
    <ligand>
        <name>dimethylallyl diphosphate</name>
        <dbReference type="ChEBI" id="CHEBI:57623"/>
    </ligand>
</feature>
<feature type="binding site" evidence="5">
    <location>
        <position position="231"/>
    </location>
    <ligand>
        <name>dimethylallyl diphosphate</name>
        <dbReference type="ChEBI" id="CHEBI:57623"/>
    </ligand>
</feature>
<dbReference type="HAMAP" id="MF_00191">
    <property type="entry name" value="IspH"/>
    <property type="match status" value="1"/>
</dbReference>
<keyword evidence="7" id="KW-1185">Reference proteome</keyword>
<comment type="catalytic activity">
    <reaction evidence="5">
        <text>isopentenyl diphosphate + 2 oxidized [2Fe-2S]-[ferredoxin] + H2O = (2E)-4-hydroxy-3-methylbut-2-enyl diphosphate + 2 reduced [2Fe-2S]-[ferredoxin] + 2 H(+)</text>
        <dbReference type="Rhea" id="RHEA:24488"/>
        <dbReference type="Rhea" id="RHEA-COMP:10000"/>
        <dbReference type="Rhea" id="RHEA-COMP:10001"/>
        <dbReference type="ChEBI" id="CHEBI:15377"/>
        <dbReference type="ChEBI" id="CHEBI:15378"/>
        <dbReference type="ChEBI" id="CHEBI:33737"/>
        <dbReference type="ChEBI" id="CHEBI:33738"/>
        <dbReference type="ChEBI" id="CHEBI:128753"/>
        <dbReference type="ChEBI" id="CHEBI:128769"/>
        <dbReference type="EC" id="1.17.7.4"/>
    </reaction>
</comment>
<dbReference type="PANTHER" id="PTHR30426">
    <property type="entry name" value="4-HYDROXY-3-METHYLBUT-2-ENYL DIPHOSPHATE REDUCTASE"/>
    <property type="match status" value="1"/>
</dbReference>
<name>A0A8J7QH59_9BACT</name>
<comment type="similarity">
    <text evidence="5">Belongs to the IspH family.</text>
</comment>
<dbReference type="Gene3D" id="3.40.50.11270">
    <property type="match status" value="1"/>
</dbReference>
<feature type="binding site" evidence="5">
    <location>
        <position position="126"/>
    </location>
    <ligand>
        <name>(2E)-4-hydroxy-3-methylbut-2-enyl diphosphate</name>
        <dbReference type="ChEBI" id="CHEBI:128753"/>
    </ligand>
</feature>
<dbReference type="GO" id="GO:0046872">
    <property type="term" value="F:metal ion binding"/>
    <property type="evidence" value="ECO:0007669"/>
    <property type="project" value="UniProtKB-KW"/>
</dbReference>
<feature type="binding site" evidence="5">
    <location>
        <position position="76"/>
    </location>
    <ligand>
        <name>isopentenyl diphosphate</name>
        <dbReference type="ChEBI" id="CHEBI:128769"/>
    </ligand>
</feature>
<feature type="binding site" evidence="5">
    <location>
        <position position="126"/>
    </location>
    <ligand>
        <name>dimethylallyl diphosphate</name>
        <dbReference type="ChEBI" id="CHEBI:57623"/>
    </ligand>
</feature>
<dbReference type="GO" id="GO:0016114">
    <property type="term" value="P:terpenoid biosynthetic process"/>
    <property type="evidence" value="ECO:0007669"/>
    <property type="project" value="UniProtKB-UniRule"/>
</dbReference>
<accession>A0A8J7QH59</accession>
<dbReference type="GO" id="GO:0051539">
    <property type="term" value="F:4 iron, 4 sulfur cluster binding"/>
    <property type="evidence" value="ECO:0007669"/>
    <property type="project" value="UniProtKB-UniRule"/>
</dbReference>
<feature type="binding site" evidence="5">
    <location>
        <position position="43"/>
    </location>
    <ligand>
        <name>isopentenyl diphosphate</name>
        <dbReference type="ChEBI" id="CHEBI:128769"/>
    </ligand>
</feature>
<feature type="binding site" evidence="5">
    <location>
        <position position="43"/>
    </location>
    <ligand>
        <name>(2E)-4-hydroxy-3-methylbut-2-enyl diphosphate</name>
        <dbReference type="ChEBI" id="CHEBI:128753"/>
    </ligand>
</feature>
<gene>
    <name evidence="5 6" type="primary">ispH</name>
    <name evidence="6" type="ORF">J3U88_16565</name>
</gene>
<feature type="binding site" evidence="5">
    <location>
        <position position="274"/>
    </location>
    <ligand>
        <name>(2E)-4-hydroxy-3-methylbut-2-enyl diphosphate</name>
        <dbReference type="ChEBI" id="CHEBI:128753"/>
    </ligand>
</feature>
<comment type="function">
    <text evidence="5">Catalyzes the conversion of 1-hydroxy-2-methyl-2-(E)-butenyl 4-diphosphate (HMBPP) into a mixture of isopentenyl diphosphate (IPP) and dimethylallyl diphosphate (DMAPP). Acts in the terminal step of the DOXP/MEP pathway for isoprenoid precursor biosynthesis.</text>
</comment>
<feature type="binding site" evidence="5">
    <location>
        <position position="172"/>
    </location>
    <ligand>
        <name>(2E)-4-hydroxy-3-methylbut-2-enyl diphosphate</name>
        <dbReference type="ChEBI" id="CHEBI:128753"/>
    </ligand>
</feature>
<keyword evidence="4 5" id="KW-0411">Iron-sulfur</keyword>
<evidence type="ECO:0000256" key="5">
    <source>
        <dbReference type="HAMAP-Rule" id="MF_00191"/>
    </source>
</evidence>
<feature type="binding site" evidence="5">
    <location>
        <position position="126"/>
    </location>
    <ligand>
        <name>isopentenyl diphosphate</name>
        <dbReference type="ChEBI" id="CHEBI:128769"/>
    </ligand>
</feature>
<feature type="binding site" evidence="5">
    <location>
        <position position="232"/>
    </location>
    <ligand>
        <name>(2E)-4-hydroxy-3-methylbut-2-enyl diphosphate</name>
        <dbReference type="ChEBI" id="CHEBI:128753"/>
    </ligand>
</feature>
<feature type="binding site" evidence="5">
    <location>
        <position position="230"/>
    </location>
    <ligand>
        <name>(2E)-4-hydroxy-3-methylbut-2-enyl diphosphate</name>
        <dbReference type="ChEBI" id="CHEBI:128753"/>
    </ligand>
</feature>
<feature type="binding site" evidence="5">
    <location>
        <position position="98"/>
    </location>
    <ligand>
        <name>[4Fe-4S] cluster</name>
        <dbReference type="ChEBI" id="CHEBI:49883"/>
    </ligand>
</feature>
<comment type="pathway">
    <text evidence="5">Isoprenoid biosynthesis; isopentenyl diphosphate biosynthesis via DXP pathway; isopentenyl diphosphate from 1-deoxy-D-xylulose 5-phosphate: step 6/6.</text>
</comment>
<feature type="binding site" evidence="5">
    <location>
        <position position="230"/>
    </location>
    <ligand>
        <name>dimethylallyl diphosphate</name>
        <dbReference type="ChEBI" id="CHEBI:57623"/>
    </ligand>
</feature>
<organism evidence="6 7">
    <name type="scientific">Acanthopleuribacter pedis</name>
    <dbReference type="NCBI Taxonomy" id="442870"/>
    <lineage>
        <taxon>Bacteria</taxon>
        <taxon>Pseudomonadati</taxon>
        <taxon>Acidobacteriota</taxon>
        <taxon>Holophagae</taxon>
        <taxon>Acanthopleuribacterales</taxon>
        <taxon>Acanthopleuribacteraceae</taxon>
        <taxon>Acanthopleuribacter</taxon>
    </lineage>
</organism>
<reference evidence="6" key="1">
    <citation type="submission" date="2021-03" db="EMBL/GenBank/DDBJ databases">
        <authorList>
            <person name="Wang G."/>
        </authorList>
    </citation>
    <scope>NUCLEOTIDE SEQUENCE</scope>
    <source>
        <strain evidence="6">KCTC 12899</strain>
    </source>
</reference>
<dbReference type="NCBIfam" id="NF002190">
    <property type="entry name" value="PRK01045.1-4"/>
    <property type="match status" value="1"/>
</dbReference>
<evidence type="ECO:0000256" key="3">
    <source>
        <dbReference type="ARBA" id="ARBA00023004"/>
    </source>
</evidence>
<dbReference type="EMBL" id="JAFREP010000015">
    <property type="protein sequence ID" value="MBO1320090.1"/>
    <property type="molecule type" value="Genomic_DNA"/>
</dbReference>
<protein>
    <recommendedName>
        <fullName evidence="5">4-hydroxy-3-methylbut-2-enyl diphosphate reductase</fullName>
        <shortName evidence="5">HMBPP reductase</shortName>
        <ecNumber evidence="5">1.17.7.4</ecNumber>
    </recommendedName>
</protein>
<feature type="binding site" evidence="5">
    <location>
        <position position="274"/>
    </location>
    <ligand>
        <name>isopentenyl diphosphate</name>
        <dbReference type="ChEBI" id="CHEBI:128769"/>
    </ligand>
</feature>
<evidence type="ECO:0000313" key="7">
    <source>
        <dbReference type="Proteomes" id="UP000664417"/>
    </source>
</evidence>
<feature type="active site" description="Proton donor" evidence="5">
    <location>
        <position position="128"/>
    </location>
</feature>
<comment type="cofactor">
    <cofactor evidence="5">
        <name>[4Fe-4S] cluster</name>
        <dbReference type="ChEBI" id="CHEBI:49883"/>
    </cofactor>
    <text evidence="5">Binds 1 [4Fe-4S] cluster per subunit.</text>
</comment>
<dbReference type="InterPro" id="IPR003451">
    <property type="entry name" value="LytB/IspH"/>
</dbReference>
<dbReference type="PANTHER" id="PTHR30426:SF0">
    <property type="entry name" value="4-HYDROXY-3-METHYLBUT-2-ENYL DIPHOSPHATE REDUCTASE"/>
    <property type="match status" value="1"/>
</dbReference>
<evidence type="ECO:0000256" key="1">
    <source>
        <dbReference type="ARBA" id="ARBA00022485"/>
    </source>
</evidence>
<evidence type="ECO:0000256" key="4">
    <source>
        <dbReference type="ARBA" id="ARBA00023014"/>
    </source>
</evidence>
<dbReference type="UniPathway" id="UPA00056">
    <property type="reaction ID" value="UER00097"/>
</dbReference>
<dbReference type="Gene3D" id="3.40.1010.20">
    <property type="entry name" value="4-hydroxy-3-methylbut-2-enyl diphosphate reductase, catalytic domain"/>
    <property type="match status" value="2"/>
</dbReference>
<dbReference type="GO" id="GO:0050992">
    <property type="term" value="P:dimethylallyl diphosphate biosynthetic process"/>
    <property type="evidence" value="ECO:0007669"/>
    <property type="project" value="UniProtKB-UniRule"/>
</dbReference>
<dbReference type="CDD" id="cd13944">
    <property type="entry name" value="lytB_ispH"/>
    <property type="match status" value="1"/>
</dbReference>
<keyword evidence="5" id="KW-0414">Isoprene biosynthesis</keyword>
<dbReference type="Pfam" id="PF02401">
    <property type="entry name" value="LYTB"/>
    <property type="match status" value="1"/>
</dbReference>
<feature type="binding site" evidence="5">
    <location>
        <position position="230"/>
    </location>
    <ligand>
        <name>isopentenyl diphosphate</name>
        <dbReference type="ChEBI" id="CHEBI:128769"/>
    </ligand>
</feature>
<dbReference type="EC" id="1.17.7.4" evidence="5"/>
<evidence type="ECO:0000313" key="6">
    <source>
        <dbReference type="EMBL" id="MBO1320090.1"/>
    </source>
</evidence>
<dbReference type="AlphaFoldDB" id="A0A8J7QH59"/>
<comment type="caution">
    <text evidence="6">The sequence shown here is derived from an EMBL/GenBank/DDBJ whole genome shotgun (WGS) entry which is preliminary data.</text>
</comment>
<feature type="binding site" evidence="5">
    <location>
        <position position="202"/>
    </location>
    <ligand>
        <name>[4Fe-4S] cluster</name>
        <dbReference type="ChEBI" id="CHEBI:49883"/>
    </ligand>
</feature>
<feature type="binding site" evidence="5">
    <location>
        <position position="43"/>
    </location>
    <ligand>
        <name>dimethylallyl diphosphate</name>
        <dbReference type="ChEBI" id="CHEBI:57623"/>
    </ligand>
</feature>
<feature type="binding site" evidence="5">
    <location>
        <position position="231"/>
    </location>
    <ligand>
        <name>(2E)-4-hydroxy-3-methylbut-2-enyl diphosphate</name>
        <dbReference type="ChEBI" id="CHEBI:128753"/>
    </ligand>
</feature>
<dbReference type="GO" id="GO:0051745">
    <property type="term" value="F:4-hydroxy-3-methylbut-2-enyl diphosphate reductase activity"/>
    <property type="evidence" value="ECO:0007669"/>
    <property type="project" value="UniProtKB-UniRule"/>
</dbReference>
<feature type="binding site" evidence="5">
    <location>
        <position position="274"/>
    </location>
    <ligand>
        <name>dimethylallyl diphosphate</name>
        <dbReference type="ChEBI" id="CHEBI:57623"/>
    </ligand>
</feature>
<proteinExistence type="inferred from homology"/>
<keyword evidence="1 5" id="KW-0004">4Fe-4S</keyword>
<dbReference type="Proteomes" id="UP000664417">
    <property type="component" value="Unassembled WGS sequence"/>
</dbReference>
<sequence length="324" mass="35591">MPKKITLCKPNGFCAGVERAIKIVDLALEAYGAPIYVNHEIVHNQHVVADLASRGAVFVEDLDEVPEGARLIYSAHGVSPEVRAHAKSRKLRELDATCPLVTKVHLEALRFAKQGYHIFLIGHADHVEVIGTYGEVPEHITIVEPHRGEALDEVVAALPEPPSEKLVYLTQTTLNVADCMKVVEALKVRFPHLIGPPKDDICYATSNRQDAVKAIAPGVDHFIVVGSHTSSNSKRLVEVAREHGAASALYPDVTALKDLDLEPLHHVAITAGASTPNVLVQAIIDYLQRHGFETFQTYDHVEERMHFAVPAHFRRDLEAKGVVV</sequence>
<dbReference type="GO" id="GO:0019288">
    <property type="term" value="P:isopentenyl diphosphate biosynthetic process, methylerythritol 4-phosphate pathway"/>
    <property type="evidence" value="ECO:0007669"/>
    <property type="project" value="UniProtKB-UniRule"/>
</dbReference>